<dbReference type="KEGG" id="rti:DC20_02760"/>
<dbReference type="RefSeq" id="WP_062542428.1">
    <property type="nucleotide sequence ID" value="NZ_CP012643.1"/>
</dbReference>
<gene>
    <name evidence="2" type="ORF">DC20_02760</name>
</gene>
<keyword evidence="1" id="KW-0175">Coiled coil</keyword>
<proteinExistence type="predicted"/>
<dbReference type="AlphaFoldDB" id="A0A0P0C9I9"/>
<organism evidence="2 3">
    <name type="scientific">Rufibacter tibetensis</name>
    <dbReference type="NCBI Taxonomy" id="512763"/>
    <lineage>
        <taxon>Bacteria</taxon>
        <taxon>Pseudomonadati</taxon>
        <taxon>Bacteroidota</taxon>
        <taxon>Cytophagia</taxon>
        <taxon>Cytophagales</taxon>
        <taxon>Hymenobacteraceae</taxon>
        <taxon>Rufibacter</taxon>
    </lineage>
</organism>
<protein>
    <recommendedName>
        <fullName evidence="4">Caldesmon</fullName>
    </recommendedName>
</protein>
<sequence length="423" mass="48482">MKNATTISCPKCTHEFHPEEAIALKIEQKLKAEFAEQVSQLHQKGEEQRLALQQEKDQLERMRLQQDELIKQQVALERKKVKDELQKELSTKFNGTLEQLMEEKAEMEQKLKAQQQNELQLLKKQRSLEEKERELELETERRIASMSNELEEKIRKTESERNEMKIREKDKQLEDMKRMLEEVKRKSEQGSVQLQGEVQELALEESLKTAFPFDVVEEVGKGVRGADSIQTVKGQYGETYGTIIYECKRTKTFGNDWIEKLKADARAVKADIMVLVTEVLPKGMQRSGQYEGVWVCTYHELMPLIYVLRDCLMKISAATASQENKGTKMQLLYDYLTSNEFSNQFAAVAEGISSLKGGITRERAQMEKLWKEREKQLDKSLLNICGMYGSVKGIAGAAVADINLLEDKPAPAALPHAFEVVES</sequence>
<evidence type="ECO:0008006" key="4">
    <source>
        <dbReference type="Google" id="ProtNLM"/>
    </source>
</evidence>
<evidence type="ECO:0000313" key="2">
    <source>
        <dbReference type="EMBL" id="ALI98094.1"/>
    </source>
</evidence>
<feature type="coiled-coil region" evidence="1">
    <location>
        <begin position="42"/>
        <end position="189"/>
    </location>
</feature>
<evidence type="ECO:0000256" key="1">
    <source>
        <dbReference type="SAM" id="Coils"/>
    </source>
</evidence>
<accession>A0A0P0C9I9</accession>
<dbReference type="PATRIC" id="fig|512763.3.peg.611"/>
<keyword evidence="3" id="KW-1185">Reference proteome</keyword>
<dbReference type="InterPro" id="IPR019219">
    <property type="entry name" value="DUF2130"/>
</dbReference>
<dbReference type="EMBL" id="CP012643">
    <property type="protein sequence ID" value="ALI98094.1"/>
    <property type="molecule type" value="Genomic_DNA"/>
</dbReference>
<reference evidence="2 3" key="1">
    <citation type="submission" date="2015-08" db="EMBL/GenBank/DDBJ databases">
        <title>Complete genome sequence of Rufibacter tibetensis strain 1351t, a radiation-resistant bacterium from tibet plateau.</title>
        <authorList>
            <person name="Dai J."/>
        </authorList>
    </citation>
    <scope>NUCLEOTIDE SEQUENCE [LARGE SCALE GENOMIC DNA]</scope>
    <source>
        <strain evidence="2 3">1351</strain>
    </source>
</reference>
<dbReference type="Pfam" id="PF09903">
    <property type="entry name" value="DUF2130"/>
    <property type="match status" value="1"/>
</dbReference>
<dbReference type="Proteomes" id="UP000061382">
    <property type="component" value="Chromosome"/>
</dbReference>
<evidence type="ECO:0000313" key="3">
    <source>
        <dbReference type="Proteomes" id="UP000061382"/>
    </source>
</evidence>
<name>A0A0P0C9I9_9BACT</name>